<comment type="caution">
    <text evidence="7">The sequence shown here is derived from an EMBL/GenBank/DDBJ whole genome shotgun (WGS) entry which is preliminary data.</text>
</comment>
<keyword evidence="2 5" id="KW-0812">Transmembrane</keyword>
<evidence type="ECO:0000313" key="7">
    <source>
        <dbReference type="EMBL" id="MFC7358362.1"/>
    </source>
</evidence>
<keyword evidence="4 5" id="KW-0472">Membrane</keyword>
<evidence type="ECO:0000256" key="5">
    <source>
        <dbReference type="SAM" id="Phobius"/>
    </source>
</evidence>
<keyword evidence="8" id="KW-1185">Reference proteome</keyword>
<sequence length="574" mass="65853">MRVLVGISRIFVGILFIISGLIKLNDPVGFSFKLKDYFAPEVLNLEFLVPYALVIAIFVVILEVLLGVMIIIGYAKKFTLWMLSLMIIFFTFLTFYSAYFNKVTDCGCFGDALKLTPWQSFYKDLVLLVLILILVLGRKHIKPFFTKFSRTIIMFLSFIFCLFVTYQVLQHLPYIDFRPYKIGANITKGMQMPEGAPKPVFDYHWKFEVDGKEKIVTTSGDYPQVPGGTYISVETEEIQAGYEPPIHDFSIEREGEKYTEAFLAEDNLIVIIAYNLQNTEKDGYIPVKEVTDEALKKGYKVIGLSASSQEKTEALVDDYNLNFKFYFCDETTLKTIVRSNPGILELQKGTIMQKLHWNDAKDLQLETLTTATPNLDIPLKRKLDSIAILDQQYRKLMHVSNEERVRLGQEMGLTEEQYNGDLWSFQNVIDSTNLTFVERILNTRGYPGKSMVGEPTNEAAWYVIQHSSDEVISKHLPTIKAAGEAGEIPFRLVAMMEDRHLMWKGEPQIYGTQGMSYDEDNPFIWPIADVENVNKRRAEAGFNTTLEEYAKQLFGEDFEFKLYTIEEVEALKNN</sequence>
<dbReference type="RefSeq" id="WP_380218323.1">
    <property type="nucleotide sequence ID" value="NZ_JBHTBN010000006.1"/>
</dbReference>
<dbReference type="EMBL" id="JBHTBN010000006">
    <property type="protein sequence ID" value="MFC7358362.1"/>
    <property type="molecule type" value="Genomic_DNA"/>
</dbReference>
<evidence type="ECO:0000256" key="3">
    <source>
        <dbReference type="ARBA" id="ARBA00022989"/>
    </source>
</evidence>
<protein>
    <submittedName>
        <fullName evidence="7">BT_3928 family protein</fullName>
    </submittedName>
</protein>
<evidence type="ECO:0000256" key="1">
    <source>
        <dbReference type="ARBA" id="ARBA00004141"/>
    </source>
</evidence>
<keyword evidence="3 5" id="KW-1133">Transmembrane helix</keyword>
<feature type="transmembrane region" description="Helical" evidence="5">
    <location>
        <begin position="148"/>
        <end position="169"/>
    </location>
</feature>
<comment type="subcellular location">
    <subcellularLocation>
        <location evidence="1">Membrane</location>
        <topology evidence="1">Multi-pass membrane protein</topology>
    </subcellularLocation>
</comment>
<dbReference type="Pfam" id="PF07291">
    <property type="entry name" value="MauE"/>
    <property type="match status" value="1"/>
</dbReference>
<dbReference type="Pfam" id="PF20329">
    <property type="entry name" value="DUF6624"/>
    <property type="match status" value="1"/>
</dbReference>
<proteinExistence type="predicted"/>
<evidence type="ECO:0000256" key="2">
    <source>
        <dbReference type="ARBA" id="ARBA00022692"/>
    </source>
</evidence>
<feature type="domain" description="Methylamine utilisation protein MauE" evidence="6">
    <location>
        <begin position="1"/>
        <end position="136"/>
    </location>
</feature>
<feature type="transmembrane region" description="Helical" evidence="5">
    <location>
        <begin position="48"/>
        <end position="72"/>
    </location>
</feature>
<dbReference type="InterPro" id="IPR046732">
    <property type="entry name" value="DUF6624"/>
</dbReference>
<feature type="transmembrane region" description="Helical" evidence="5">
    <location>
        <begin position="7"/>
        <end position="24"/>
    </location>
</feature>
<evidence type="ECO:0000259" key="6">
    <source>
        <dbReference type="Pfam" id="PF07291"/>
    </source>
</evidence>
<dbReference type="NCBIfam" id="NF045576">
    <property type="entry name" value="BT_3928_fam"/>
    <property type="match status" value="1"/>
</dbReference>
<name>A0ABW2MWT0_9FLAO</name>
<gene>
    <name evidence="7" type="ORF">ACFQO1_11735</name>
</gene>
<organism evidence="7 8">
    <name type="scientific">Jejudonia soesokkakensis</name>
    <dbReference type="NCBI Taxonomy" id="1323432"/>
    <lineage>
        <taxon>Bacteria</taxon>
        <taxon>Pseudomonadati</taxon>
        <taxon>Bacteroidota</taxon>
        <taxon>Flavobacteriia</taxon>
        <taxon>Flavobacteriales</taxon>
        <taxon>Flavobacteriaceae</taxon>
        <taxon>Jejudonia</taxon>
    </lineage>
</organism>
<evidence type="ECO:0000313" key="8">
    <source>
        <dbReference type="Proteomes" id="UP001596415"/>
    </source>
</evidence>
<feature type="transmembrane region" description="Helical" evidence="5">
    <location>
        <begin position="79"/>
        <end position="100"/>
    </location>
</feature>
<feature type="transmembrane region" description="Helical" evidence="5">
    <location>
        <begin position="120"/>
        <end position="136"/>
    </location>
</feature>
<evidence type="ECO:0000256" key="4">
    <source>
        <dbReference type="ARBA" id="ARBA00023136"/>
    </source>
</evidence>
<reference evidence="8" key="1">
    <citation type="journal article" date="2019" name="Int. J. Syst. Evol. Microbiol.">
        <title>The Global Catalogue of Microorganisms (GCM) 10K type strain sequencing project: providing services to taxonomists for standard genome sequencing and annotation.</title>
        <authorList>
            <consortium name="The Broad Institute Genomics Platform"/>
            <consortium name="The Broad Institute Genome Sequencing Center for Infectious Disease"/>
            <person name="Wu L."/>
            <person name="Ma J."/>
        </authorList>
    </citation>
    <scope>NUCLEOTIDE SEQUENCE [LARGE SCALE GENOMIC DNA]</scope>
    <source>
        <strain evidence="8">CGMCC 1.16306</strain>
    </source>
</reference>
<dbReference type="Proteomes" id="UP001596415">
    <property type="component" value="Unassembled WGS sequence"/>
</dbReference>
<dbReference type="InterPro" id="IPR009908">
    <property type="entry name" value="Methylamine_util_MauE"/>
</dbReference>
<accession>A0ABW2MWT0</accession>